<keyword evidence="3" id="KW-1185">Reference proteome</keyword>
<feature type="region of interest" description="Disordered" evidence="1">
    <location>
        <begin position="118"/>
        <end position="149"/>
    </location>
</feature>
<evidence type="ECO:0000313" key="2">
    <source>
        <dbReference type="EMBL" id="QDZ22498.1"/>
    </source>
</evidence>
<sequence length="205" mass="21157">MQRANVGMKNTRARPCNNAHGVRGNLLLNHRRTGNNTTENNNNNNKMMMMRATVEGIPKVLAAAALAATLSLGSAQTAQAAPKAPVPAERKKGRVVINRSSAGVKNFAKQSVVDVPSVPSLPGSDYKKAGSAEPKAPRRTRSGGPSFSMPSFSMPSFSAPSVSIDAPSVSFSSTADDKTQAIAVLGAEIVAAAAATATVGSLTKQ</sequence>
<protein>
    <submittedName>
        <fullName evidence="2">Uncharacterized protein</fullName>
    </submittedName>
</protein>
<dbReference type="Proteomes" id="UP000316726">
    <property type="component" value="Chromosome 7"/>
</dbReference>
<feature type="region of interest" description="Disordered" evidence="1">
    <location>
        <begin position="1"/>
        <end position="22"/>
    </location>
</feature>
<dbReference type="AlphaFoldDB" id="A0A5B8MP90"/>
<reference evidence="2 3" key="1">
    <citation type="submission" date="2018-07" db="EMBL/GenBank/DDBJ databases">
        <title>The complete nuclear genome of the prasinophyte Chloropicon primus (CCMP1205).</title>
        <authorList>
            <person name="Pombert J.-F."/>
            <person name="Otis C."/>
            <person name="Turmel M."/>
            <person name="Lemieux C."/>
        </authorList>
    </citation>
    <scope>NUCLEOTIDE SEQUENCE [LARGE SCALE GENOMIC DNA]</scope>
    <source>
        <strain evidence="2 3">CCMP1205</strain>
    </source>
</reference>
<evidence type="ECO:0000313" key="3">
    <source>
        <dbReference type="Proteomes" id="UP000316726"/>
    </source>
</evidence>
<name>A0A5B8MP90_9CHLO</name>
<accession>A0A5B8MP90</accession>
<dbReference type="EMBL" id="CP031040">
    <property type="protein sequence ID" value="QDZ22498.1"/>
    <property type="molecule type" value="Genomic_DNA"/>
</dbReference>
<gene>
    <name evidence="2" type="ORF">A3770_07p50160</name>
</gene>
<proteinExistence type="predicted"/>
<organism evidence="2 3">
    <name type="scientific">Chloropicon primus</name>
    <dbReference type="NCBI Taxonomy" id="1764295"/>
    <lineage>
        <taxon>Eukaryota</taxon>
        <taxon>Viridiplantae</taxon>
        <taxon>Chlorophyta</taxon>
        <taxon>Chloropicophyceae</taxon>
        <taxon>Chloropicales</taxon>
        <taxon>Chloropicaceae</taxon>
        <taxon>Chloropicon</taxon>
    </lineage>
</organism>
<evidence type="ECO:0000256" key="1">
    <source>
        <dbReference type="SAM" id="MobiDB-lite"/>
    </source>
</evidence>